<sequence length="137" mass="15750">MPKVRTVETVKRVAESILDEGCYLNKIVSLGVRELPYKIRNHGRLHSRGNYFLVRFVAPPSSITNISDNCLRDLDIIRPFISKVEGQPAISCSLHQDLKPPAFRPEVHQMMEEAKKRVPIYARNKFKLNTPMGYNPF</sequence>
<proteinExistence type="inferred from homology"/>
<accession>A0AAE1BRT7</accession>
<evidence type="ECO:0000256" key="1">
    <source>
        <dbReference type="ARBA" id="ARBA00009512"/>
    </source>
</evidence>
<dbReference type="Proteomes" id="UP001286313">
    <property type="component" value="Unassembled WGS sequence"/>
</dbReference>
<dbReference type="GO" id="GO:0070181">
    <property type="term" value="F:small ribosomal subunit rRNA binding"/>
    <property type="evidence" value="ECO:0007669"/>
    <property type="project" value="TreeGrafter"/>
</dbReference>
<dbReference type="PANTHER" id="PTHR21011:SF1">
    <property type="entry name" value="SMALL RIBOSOMAL SUBUNIT PROTEIN BS6M"/>
    <property type="match status" value="1"/>
</dbReference>
<dbReference type="GO" id="GO:0003735">
    <property type="term" value="F:structural constituent of ribosome"/>
    <property type="evidence" value="ECO:0007669"/>
    <property type="project" value="InterPro"/>
</dbReference>
<dbReference type="InterPro" id="IPR000529">
    <property type="entry name" value="Ribosomal_bS6"/>
</dbReference>
<keyword evidence="5" id="KW-1185">Reference proteome</keyword>
<protein>
    <recommendedName>
        <fullName evidence="2">Small ribosomal subunit protein bS6m</fullName>
    </recommendedName>
    <alternativeName>
        <fullName evidence="3">28S ribosomal protein S6, mitochondrial</fullName>
    </alternativeName>
</protein>
<dbReference type="InterPro" id="IPR014717">
    <property type="entry name" value="Transl_elong_EF1B/ribsomal_bS6"/>
</dbReference>
<dbReference type="InterPro" id="IPR035980">
    <property type="entry name" value="Ribosomal_bS6_sf"/>
</dbReference>
<comment type="similarity">
    <text evidence="1">Belongs to the bacterial ribosomal protein bS6 family.</text>
</comment>
<dbReference type="GO" id="GO:0005763">
    <property type="term" value="C:mitochondrial small ribosomal subunit"/>
    <property type="evidence" value="ECO:0007669"/>
    <property type="project" value="TreeGrafter"/>
</dbReference>
<evidence type="ECO:0000256" key="2">
    <source>
        <dbReference type="ARBA" id="ARBA00035170"/>
    </source>
</evidence>
<reference evidence="4" key="1">
    <citation type="submission" date="2023-10" db="EMBL/GenBank/DDBJ databases">
        <title>Genome assemblies of two species of porcelain crab, Petrolisthes cinctipes and Petrolisthes manimaculis (Anomura: Porcellanidae).</title>
        <authorList>
            <person name="Angst P."/>
        </authorList>
    </citation>
    <scope>NUCLEOTIDE SEQUENCE</scope>
    <source>
        <strain evidence="4">PB745_01</strain>
        <tissue evidence="4">Gill</tissue>
    </source>
</reference>
<dbReference type="AlphaFoldDB" id="A0AAE1BRT7"/>
<dbReference type="CDD" id="cd15465">
    <property type="entry name" value="bS6_mito"/>
    <property type="match status" value="1"/>
</dbReference>
<evidence type="ECO:0000313" key="4">
    <source>
        <dbReference type="EMBL" id="KAK3855796.1"/>
    </source>
</evidence>
<evidence type="ECO:0000256" key="3">
    <source>
        <dbReference type="ARBA" id="ARBA00035365"/>
    </source>
</evidence>
<evidence type="ECO:0000313" key="5">
    <source>
        <dbReference type="Proteomes" id="UP001286313"/>
    </source>
</evidence>
<name>A0AAE1BRT7_PETCI</name>
<dbReference type="SUPFAM" id="SSF54995">
    <property type="entry name" value="Ribosomal protein S6"/>
    <property type="match status" value="1"/>
</dbReference>
<comment type="caution">
    <text evidence="4">The sequence shown here is derived from an EMBL/GenBank/DDBJ whole genome shotgun (WGS) entry which is preliminary data.</text>
</comment>
<dbReference type="Pfam" id="PF01250">
    <property type="entry name" value="Ribosomal_S6"/>
    <property type="match status" value="1"/>
</dbReference>
<dbReference type="PANTHER" id="PTHR21011">
    <property type="entry name" value="MITOCHONDRIAL 28S RIBOSOMAL PROTEIN S6"/>
    <property type="match status" value="1"/>
</dbReference>
<gene>
    <name evidence="4" type="ORF">Pcinc_037825</name>
</gene>
<organism evidence="4 5">
    <name type="scientific">Petrolisthes cinctipes</name>
    <name type="common">Flat porcelain crab</name>
    <dbReference type="NCBI Taxonomy" id="88211"/>
    <lineage>
        <taxon>Eukaryota</taxon>
        <taxon>Metazoa</taxon>
        <taxon>Ecdysozoa</taxon>
        <taxon>Arthropoda</taxon>
        <taxon>Crustacea</taxon>
        <taxon>Multicrustacea</taxon>
        <taxon>Malacostraca</taxon>
        <taxon>Eumalacostraca</taxon>
        <taxon>Eucarida</taxon>
        <taxon>Decapoda</taxon>
        <taxon>Pleocyemata</taxon>
        <taxon>Anomura</taxon>
        <taxon>Galatheoidea</taxon>
        <taxon>Porcellanidae</taxon>
        <taxon>Petrolisthes</taxon>
    </lineage>
</organism>
<dbReference type="EMBL" id="JAWQEG010006086">
    <property type="protein sequence ID" value="KAK3855796.1"/>
    <property type="molecule type" value="Genomic_DNA"/>
</dbReference>
<dbReference type="Gene3D" id="3.30.70.60">
    <property type="match status" value="1"/>
</dbReference>
<dbReference type="GO" id="GO:0006412">
    <property type="term" value="P:translation"/>
    <property type="evidence" value="ECO:0007669"/>
    <property type="project" value="InterPro"/>
</dbReference>